<feature type="compositionally biased region" description="Acidic residues" evidence="1">
    <location>
        <begin position="92"/>
        <end position="125"/>
    </location>
</feature>
<feature type="compositionally biased region" description="Polar residues" evidence="1">
    <location>
        <begin position="72"/>
        <end position="87"/>
    </location>
</feature>
<dbReference type="Proteomes" id="UP000000707">
    <property type="component" value="Unassembled WGS sequence"/>
</dbReference>
<dbReference type="EMBL" id="GL996528">
    <property type="protein sequence ID" value="EGV61185.1"/>
    <property type="molecule type" value="Genomic_DNA"/>
</dbReference>
<dbReference type="EMBL" id="GL996528">
    <property type="protein sequence ID" value="EGV61186.1"/>
    <property type="molecule type" value="Genomic_DNA"/>
</dbReference>
<name>G3BEH2_CANTC</name>
<dbReference type="AlphaFoldDB" id="G3BEH2"/>
<dbReference type="PANTHER" id="PTHR36826:SF1">
    <property type="entry name" value="PROTEIN ECM13"/>
    <property type="match status" value="1"/>
</dbReference>
<dbReference type="GeneID" id="18248373"/>
<dbReference type="HOGENOM" id="CLU_1294268_0_0_1"/>
<keyword evidence="3" id="KW-1185">Reference proteome</keyword>
<dbReference type="InterPro" id="IPR037738">
    <property type="entry name" value="Ecm13-like"/>
</dbReference>
<dbReference type="PANTHER" id="PTHR36826">
    <property type="entry name" value="PROTEIN ECM13"/>
    <property type="match status" value="1"/>
</dbReference>
<sequence>MSSSTQMSFAQTYVLASKVRGKLTKDASNPKVSLRSLVVQANMLDNLMDHIASENSKRLDKLNRVKFELPKTQRQSDTSSPQYTTSIKEYEVSSDSDSDVELDDYDSDSDDYYYSSEEEEEEEDERSYTAVKVDLSTPMKLGTIQEESEVPGLSISDSEESDDEFDGSHFKASPSVIDHHSLFHNNKLHQHHHHRNDAIYSINEVF</sequence>
<evidence type="ECO:0000256" key="1">
    <source>
        <dbReference type="SAM" id="MobiDB-lite"/>
    </source>
</evidence>
<evidence type="ECO:0000313" key="3">
    <source>
        <dbReference type="Proteomes" id="UP000000707"/>
    </source>
</evidence>
<proteinExistence type="predicted"/>
<accession>G3BEH2</accession>
<dbReference type="STRING" id="590646.G3BEH2"/>
<gene>
    <name evidence="2" type="ORF">CANTEDRAFT_116608</name>
</gene>
<protein>
    <submittedName>
        <fullName evidence="2">Uncharacterized protein</fullName>
    </submittedName>
</protein>
<dbReference type="KEGG" id="cten:18248373"/>
<dbReference type="RefSeq" id="XP_006690400.1">
    <property type="nucleotide sequence ID" value="XM_006690337.1"/>
</dbReference>
<dbReference type="OrthoDB" id="5431245at2759"/>
<evidence type="ECO:0000313" key="2">
    <source>
        <dbReference type="EMBL" id="EGV61186.1"/>
    </source>
</evidence>
<feature type="region of interest" description="Disordered" evidence="1">
    <location>
        <begin position="66"/>
        <end position="173"/>
    </location>
</feature>
<organism evidence="3">
    <name type="scientific">Candida tenuis (strain ATCC 10573 / BCRC 21748 / CBS 615 / JCM 9827 / NBRC 10315 / NRRL Y-1498 / VKM Y-70)</name>
    <name type="common">Yeast</name>
    <name type="synonym">Yamadazyma tenuis</name>
    <dbReference type="NCBI Taxonomy" id="590646"/>
    <lineage>
        <taxon>Eukaryota</taxon>
        <taxon>Fungi</taxon>
        <taxon>Dikarya</taxon>
        <taxon>Ascomycota</taxon>
        <taxon>Saccharomycotina</taxon>
        <taxon>Pichiomycetes</taxon>
        <taxon>Debaryomycetaceae</taxon>
        <taxon>Yamadazyma</taxon>
    </lineage>
</organism>
<dbReference type="eggNOG" id="ENOG502SDCM">
    <property type="taxonomic scope" value="Eukaryota"/>
</dbReference>
<reference evidence="2 3" key="1">
    <citation type="journal article" date="2011" name="Proc. Natl. Acad. Sci. U.S.A.">
        <title>Comparative genomics of xylose-fermenting fungi for enhanced biofuel production.</title>
        <authorList>
            <person name="Wohlbach D.J."/>
            <person name="Kuo A."/>
            <person name="Sato T.K."/>
            <person name="Potts K.M."/>
            <person name="Salamov A.A."/>
            <person name="LaButti K.M."/>
            <person name="Sun H."/>
            <person name="Clum A."/>
            <person name="Pangilinan J.L."/>
            <person name="Lindquist E.A."/>
            <person name="Lucas S."/>
            <person name="Lapidus A."/>
            <person name="Jin M."/>
            <person name="Gunawan C."/>
            <person name="Balan V."/>
            <person name="Dale B.E."/>
            <person name="Jeffries T.W."/>
            <person name="Zinkel R."/>
            <person name="Barry K.W."/>
            <person name="Grigoriev I.V."/>
            <person name="Gasch A.P."/>
        </authorList>
    </citation>
    <scope>NUCLEOTIDE SEQUENCE [LARGE SCALE GENOMIC DNA]</scope>
    <source>
        <strain evidence="2">ATCC 10573</strain>
        <strain evidence="3">ATCC 10573 / BCRC 21748 / CBS 615 / JCM 9827 / NBRC 10315 / NRRL Y-1498 / VKM Y-70</strain>
    </source>
</reference>